<dbReference type="InterPro" id="IPR029208">
    <property type="entry name" value="COX14"/>
</dbReference>
<evidence type="ECO:0000256" key="6">
    <source>
        <dbReference type="SAM" id="Phobius"/>
    </source>
</evidence>
<dbReference type="Pfam" id="PF14880">
    <property type="entry name" value="COX14"/>
    <property type="match status" value="1"/>
</dbReference>
<feature type="transmembrane region" description="Helical" evidence="6">
    <location>
        <begin position="112"/>
        <end position="133"/>
    </location>
</feature>
<name>A0AAD4EW81_9PEZI</name>
<keyword evidence="2 6" id="KW-0812">Transmembrane</keyword>
<proteinExistence type="predicted"/>
<evidence type="ECO:0000256" key="4">
    <source>
        <dbReference type="ARBA" id="ARBA00023136"/>
    </source>
</evidence>
<evidence type="ECO:0000313" key="7">
    <source>
        <dbReference type="EMBL" id="KAG7286448.1"/>
    </source>
</evidence>
<keyword evidence="8" id="KW-1185">Reference proteome</keyword>
<evidence type="ECO:0000256" key="1">
    <source>
        <dbReference type="ARBA" id="ARBA00004167"/>
    </source>
</evidence>
<feature type="compositionally biased region" description="Low complexity" evidence="5">
    <location>
        <begin position="243"/>
        <end position="258"/>
    </location>
</feature>
<keyword evidence="3 6" id="KW-1133">Transmembrane helix</keyword>
<feature type="compositionally biased region" description="Gly residues" evidence="5">
    <location>
        <begin position="53"/>
        <end position="64"/>
    </location>
</feature>
<evidence type="ECO:0000256" key="3">
    <source>
        <dbReference type="ARBA" id="ARBA00022989"/>
    </source>
</evidence>
<dbReference type="GO" id="GO:0016020">
    <property type="term" value="C:membrane"/>
    <property type="evidence" value="ECO:0007669"/>
    <property type="project" value="UniProtKB-SubCell"/>
</dbReference>
<dbReference type="Proteomes" id="UP001197093">
    <property type="component" value="Unassembled WGS sequence"/>
</dbReference>
<dbReference type="AlphaFoldDB" id="A0AAD4EW81"/>
<feature type="region of interest" description="Disordered" evidence="5">
    <location>
        <begin position="1"/>
        <end position="69"/>
    </location>
</feature>
<sequence>MKPTLRFSAAPRSVSDATRFTANSLHATSKTATPPPRFTSPKSGSAHSSTPAGGPGGPGSGGNAGSSPLIETPEQKVARLRAAHRRAKEAQVSKFDKIVGTGRRVFDSAHKITVAGLFGFTVIAGLVTAYTAVDMIMYNKKRSAEWVEAQKKLEADSLEAARIAYMTGKATDEQIDLVEEQLERERLEGRKTSFFSNVSVLGAPEPAKPASSPQPSTTTPISSSASSSPQQPPQSQNVTETVSWPAPTASSPDSSSSSQEQKSGGLWSWLTSNLKREEEGEAPMSTERRLGWESLSEEDDGTGVRDSDLVRAVEEKQAYLRARAAAALEREKANQRGGGPLDRVGVQAGAEGVKPVAAVAEQGEAAAAVTGAEQGKKKGWLW</sequence>
<evidence type="ECO:0000256" key="5">
    <source>
        <dbReference type="SAM" id="MobiDB-lite"/>
    </source>
</evidence>
<evidence type="ECO:0000313" key="8">
    <source>
        <dbReference type="Proteomes" id="UP001197093"/>
    </source>
</evidence>
<accession>A0AAD4EW81</accession>
<feature type="region of interest" description="Disordered" evidence="5">
    <location>
        <begin position="201"/>
        <end position="303"/>
    </location>
</feature>
<feature type="compositionally biased region" description="Low complexity" evidence="5">
    <location>
        <begin position="208"/>
        <end position="236"/>
    </location>
</feature>
<organism evidence="7 8">
    <name type="scientific">Staphylotrichum longicolle</name>
    <dbReference type="NCBI Taxonomy" id="669026"/>
    <lineage>
        <taxon>Eukaryota</taxon>
        <taxon>Fungi</taxon>
        <taxon>Dikarya</taxon>
        <taxon>Ascomycota</taxon>
        <taxon>Pezizomycotina</taxon>
        <taxon>Sordariomycetes</taxon>
        <taxon>Sordariomycetidae</taxon>
        <taxon>Sordariales</taxon>
        <taxon>Chaetomiaceae</taxon>
        <taxon>Staphylotrichum</taxon>
    </lineage>
</organism>
<protein>
    <recommendedName>
        <fullName evidence="9">Cytochrome oxidase c assembly-domain-containing protein</fullName>
    </recommendedName>
</protein>
<feature type="compositionally biased region" description="Polar residues" evidence="5">
    <location>
        <begin position="15"/>
        <end position="32"/>
    </location>
</feature>
<reference evidence="7" key="1">
    <citation type="submission" date="2023-02" db="EMBL/GenBank/DDBJ databases">
        <authorList>
            <person name="Palmer J.M."/>
        </authorList>
    </citation>
    <scope>NUCLEOTIDE SEQUENCE</scope>
    <source>
        <strain evidence="7">FW57</strain>
    </source>
</reference>
<keyword evidence="4 6" id="KW-0472">Membrane</keyword>
<comment type="caution">
    <text evidence="7">The sequence shown here is derived from an EMBL/GenBank/DDBJ whole genome shotgun (WGS) entry which is preliminary data.</text>
</comment>
<gene>
    <name evidence="7" type="ORF">NEMBOFW57_008759</name>
</gene>
<dbReference type="EMBL" id="JAHCVI010000004">
    <property type="protein sequence ID" value="KAG7286448.1"/>
    <property type="molecule type" value="Genomic_DNA"/>
</dbReference>
<evidence type="ECO:0000256" key="2">
    <source>
        <dbReference type="ARBA" id="ARBA00022692"/>
    </source>
</evidence>
<comment type="subcellular location">
    <subcellularLocation>
        <location evidence="1">Membrane</location>
        <topology evidence="1">Single-pass membrane protein</topology>
    </subcellularLocation>
</comment>
<feature type="compositionally biased region" description="Low complexity" evidence="5">
    <location>
        <begin position="43"/>
        <end position="52"/>
    </location>
</feature>
<evidence type="ECO:0008006" key="9">
    <source>
        <dbReference type="Google" id="ProtNLM"/>
    </source>
</evidence>